<dbReference type="EMBL" id="AE014300">
    <property type="protein sequence ID" value="AAN53035.1"/>
    <property type="molecule type" value="Genomic_DNA"/>
</dbReference>
<keyword evidence="3" id="KW-1185">Reference proteome</keyword>
<dbReference type="PROSITE" id="PS50883">
    <property type="entry name" value="EAL"/>
    <property type="match status" value="1"/>
</dbReference>
<sequence length="243" mass="28498">MLNTRLELNKRIDNNVQLKYTEQKIFGNSKEIIGCEVLLDFEYAKKNQVAWKYLTMMHNGASLLSLIVYVNESILRYVKSNINKVFINVERISLCNSRHVGLITRLNEKMSEHNISLIVEITERGSDIPFVEIKNGLKSLQCSHVKLAMDDYDYKKTDFRSDEIFDYDYIKVDFPKTKAELDSFNNFVFLTSMFTCLIVERIENENDFFSVKNNRIWGYQGFAFCQKESFEGWSDNTSDNNVF</sequence>
<dbReference type="RefSeq" id="WP_011074418.1">
    <property type="nucleotide sequence ID" value="NC_004349.1"/>
</dbReference>
<dbReference type="Gene3D" id="3.20.20.450">
    <property type="entry name" value="EAL domain"/>
    <property type="match status" value="1"/>
</dbReference>
<evidence type="ECO:0000313" key="3">
    <source>
        <dbReference type="Proteomes" id="UP000008186"/>
    </source>
</evidence>
<dbReference type="AlphaFoldDB" id="Q8E834"/>
<accession>Q8E834</accession>
<dbReference type="Proteomes" id="UP000008186">
    <property type="component" value="Plasmid megaplasmid"/>
</dbReference>
<evidence type="ECO:0000313" key="2">
    <source>
        <dbReference type="EMBL" id="AAN53035.1"/>
    </source>
</evidence>
<organism evidence="2 3">
    <name type="scientific">Shewanella oneidensis (strain ATCC 700550 / JCM 31522 / CIP 106686 / LMG 19005 / NCIMB 14063 / MR-1)</name>
    <dbReference type="NCBI Taxonomy" id="211586"/>
    <lineage>
        <taxon>Bacteria</taxon>
        <taxon>Pseudomonadati</taxon>
        <taxon>Pseudomonadota</taxon>
        <taxon>Gammaproteobacteria</taxon>
        <taxon>Alteromonadales</taxon>
        <taxon>Shewanellaceae</taxon>
        <taxon>Shewanella</taxon>
    </lineage>
</organism>
<dbReference type="BioCyc" id="SONE211586:G1GMP-4518-MONOMER"/>
<gene>
    <name evidence="2" type="ordered locus">SO_A0109</name>
</gene>
<dbReference type="SUPFAM" id="SSF141868">
    <property type="entry name" value="EAL domain-like"/>
    <property type="match status" value="1"/>
</dbReference>
<geneLocation type="plasmid" evidence="2 3">
    <name>megaplasmid</name>
</geneLocation>
<name>Q8E834_SHEON</name>
<reference evidence="2 3" key="1">
    <citation type="journal article" date="2002" name="Nat. Biotechnol.">
        <title>Genome sequence of the dissimilatory metal ion-reducing bacterium Shewanella oneidensis.</title>
        <authorList>
            <person name="Heidelberg J.F."/>
            <person name="Paulsen I.T."/>
            <person name="Nelson K.E."/>
            <person name="Gaidos E.J."/>
            <person name="Nelson W.C."/>
            <person name="Read T.D."/>
            <person name="Eisen J.A."/>
            <person name="Seshadri R."/>
            <person name="Ward N."/>
            <person name="Methe B."/>
            <person name="Clayton R.A."/>
            <person name="Meyer T."/>
            <person name="Tsapin A."/>
            <person name="Scott J."/>
            <person name="Beanan M."/>
            <person name="Brinkac L."/>
            <person name="Daugherty S."/>
            <person name="DeBoy R.T."/>
            <person name="Dodson R.J."/>
            <person name="Durkin A.S."/>
            <person name="Haft D.H."/>
            <person name="Kolonay J.F."/>
            <person name="Madupu R."/>
            <person name="Peterson J.D."/>
            <person name="Umayam L.A."/>
            <person name="White O."/>
            <person name="Wolf A.M."/>
            <person name="Vamathevan J."/>
            <person name="Weidman J."/>
            <person name="Impraim M."/>
            <person name="Lee K."/>
            <person name="Berry K."/>
            <person name="Lee C."/>
            <person name="Mueller J."/>
            <person name="Khouri H."/>
            <person name="Gill J."/>
            <person name="Utterback T.R."/>
            <person name="McDonald L.A."/>
            <person name="Feldblyum T.V."/>
            <person name="Smith H.O."/>
            <person name="Venter J.C."/>
            <person name="Nealson K.H."/>
            <person name="Fraser C.M."/>
        </authorList>
    </citation>
    <scope>NUCLEOTIDE SEQUENCE [LARGE SCALE GENOMIC DNA]</scope>
    <source>
        <strain evidence="3">ATCC 700550 / JCM 31522 / CIP 106686 / LMG 19005 / NCIMB 14063 / MR-1</strain>
    </source>
</reference>
<protein>
    <submittedName>
        <fullName evidence="2">EAL domain protein</fullName>
    </submittedName>
</protein>
<dbReference type="OrthoDB" id="5879776at2"/>
<dbReference type="PATRIC" id="fig|211586.12.peg.4710"/>
<dbReference type="KEGG" id="son:SO_A0109"/>
<evidence type="ECO:0000259" key="1">
    <source>
        <dbReference type="PROSITE" id="PS50883"/>
    </source>
</evidence>
<dbReference type="Pfam" id="PF00563">
    <property type="entry name" value="EAL"/>
    <property type="match status" value="1"/>
</dbReference>
<feature type="domain" description="EAL" evidence="1">
    <location>
        <begin position="1"/>
        <end position="241"/>
    </location>
</feature>
<dbReference type="InterPro" id="IPR035919">
    <property type="entry name" value="EAL_sf"/>
</dbReference>
<dbReference type="SMR" id="Q8E834"/>
<proteinExistence type="predicted"/>
<dbReference type="InterPro" id="IPR001633">
    <property type="entry name" value="EAL_dom"/>
</dbReference>
<keyword evidence="2" id="KW-0614">Plasmid</keyword>
<dbReference type="HOGENOM" id="CLU_1073232_0_0_6"/>